<comment type="caution">
    <text evidence="6">The sequence shown here is derived from an EMBL/GenBank/DDBJ whole genome shotgun (WGS) entry which is preliminary data.</text>
</comment>
<dbReference type="GO" id="GO:0030015">
    <property type="term" value="C:CCR4-NOT core complex"/>
    <property type="evidence" value="ECO:0007669"/>
    <property type="project" value="InterPro"/>
</dbReference>
<feature type="region of interest" description="Disordered" evidence="4">
    <location>
        <begin position="1"/>
        <end position="37"/>
    </location>
</feature>
<sequence>MSNRQDAWNMAASANATGGRNSISYDRSTPMASNSSAYGGFQSQQYATLQQQQQQQQHQALLQQQQQQQHLRQQQQDHLEQLQQQQQQQQQNRPDMSDFPSLGNPPGMSNLTAAQQQQLYRTIAGQRAADRPAGQNSRPNLTPDDFPVLSGAGEGGAISSADLAPGAGVVDQQSGNTDHSTGTANGLETTSAYTPPTANLAKAAAAAAAADKGGAQGPIGAADRFGMLGILTTNEYGFDVSKFGLPLPSAGLLYPTFGSPWTDQSQSYGLIEPDFKLPACYNASHTQPAITKMSSFLDETLFYIFYTMPRDELQLAAAEELYRRQWRYHKEMRLWLTKDPESQPTARTQRGEQGIFVFFDPSVWQKVKKEFMVFYEHLEDRGPLTANAESAAAAFRGGAQSVPPSLQPRAPGQNIGIDQDASSVAAAQAQLQNMIRLNNATASQQQQQQQQQLLLMRQRQQQAAQAAGYSSTAMYNGSVAQQQQQQQQPASSGSIAEDVAAASIN</sequence>
<comment type="similarity">
    <text evidence="1">Belongs to the CNOT2/3/5 family.</text>
</comment>
<evidence type="ECO:0000313" key="6">
    <source>
        <dbReference type="EMBL" id="KAJ1720604.1"/>
    </source>
</evidence>
<gene>
    <name evidence="6" type="primary">CDC36</name>
    <name evidence="6" type="ORF">LPJ53_004790</name>
</gene>
<feature type="region of interest" description="Disordered" evidence="4">
    <location>
        <begin position="73"/>
        <end position="110"/>
    </location>
</feature>
<evidence type="ECO:0000256" key="2">
    <source>
        <dbReference type="ARBA" id="ARBA00023015"/>
    </source>
</evidence>
<dbReference type="OrthoDB" id="25391at2759"/>
<evidence type="ECO:0000256" key="4">
    <source>
        <dbReference type="SAM" id="MobiDB-lite"/>
    </source>
</evidence>
<evidence type="ECO:0000313" key="7">
    <source>
        <dbReference type="Proteomes" id="UP001149813"/>
    </source>
</evidence>
<keyword evidence="2" id="KW-0805">Transcription regulation</keyword>
<protein>
    <submittedName>
        <fullName evidence="6">Transcriptional regulator</fullName>
    </submittedName>
</protein>
<dbReference type="InterPro" id="IPR038635">
    <property type="entry name" value="CCR4-NOT_su2/3/5_C_sf"/>
</dbReference>
<dbReference type="InterPro" id="IPR007282">
    <property type="entry name" value="NOT2/3/5_C"/>
</dbReference>
<dbReference type="EMBL" id="JANBOJ010000242">
    <property type="protein sequence ID" value="KAJ1720604.1"/>
    <property type="molecule type" value="Genomic_DNA"/>
</dbReference>
<feature type="compositionally biased region" description="Low complexity" evidence="4">
    <location>
        <begin position="81"/>
        <end position="91"/>
    </location>
</feature>
<feature type="compositionally biased region" description="Polar residues" evidence="4">
    <location>
        <begin position="171"/>
        <end position="193"/>
    </location>
</feature>
<dbReference type="Pfam" id="PF04153">
    <property type="entry name" value="NOT2_3_5_C"/>
    <property type="match status" value="1"/>
</dbReference>
<dbReference type="GO" id="GO:0006355">
    <property type="term" value="P:regulation of DNA-templated transcription"/>
    <property type="evidence" value="ECO:0007669"/>
    <property type="project" value="InterPro"/>
</dbReference>
<feature type="domain" description="NOT2/NOT3/NOT5 C-terminal" evidence="5">
    <location>
        <begin position="255"/>
        <end position="378"/>
    </location>
</feature>
<feature type="region of interest" description="Disordered" evidence="4">
    <location>
        <begin position="125"/>
        <end position="193"/>
    </location>
</feature>
<evidence type="ECO:0000256" key="3">
    <source>
        <dbReference type="ARBA" id="ARBA00023163"/>
    </source>
</evidence>
<dbReference type="GO" id="GO:0000289">
    <property type="term" value="P:nuclear-transcribed mRNA poly(A) tail shortening"/>
    <property type="evidence" value="ECO:0007669"/>
    <property type="project" value="UniProtKB-ARBA"/>
</dbReference>
<dbReference type="Proteomes" id="UP001149813">
    <property type="component" value="Unassembled WGS sequence"/>
</dbReference>
<organism evidence="6 7">
    <name type="scientific">Coemansia erecta</name>
    <dbReference type="NCBI Taxonomy" id="147472"/>
    <lineage>
        <taxon>Eukaryota</taxon>
        <taxon>Fungi</taxon>
        <taxon>Fungi incertae sedis</taxon>
        <taxon>Zoopagomycota</taxon>
        <taxon>Kickxellomycotina</taxon>
        <taxon>Kickxellomycetes</taxon>
        <taxon>Kickxellales</taxon>
        <taxon>Kickxellaceae</taxon>
        <taxon>Coemansia</taxon>
    </lineage>
</organism>
<evidence type="ECO:0000259" key="5">
    <source>
        <dbReference type="Pfam" id="PF04153"/>
    </source>
</evidence>
<dbReference type="InterPro" id="IPR040168">
    <property type="entry name" value="Not2/3/5"/>
</dbReference>
<reference evidence="6" key="1">
    <citation type="submission" date="2022-07" db="EMBL/GenBank/DDBJ databases">
        <title>Phylogenomic reconstructions and comparative analyses of Kickxellomycotina fungi.</title>
        <authorList>
            <person name="Reynolds N.K."/>
            <person name="Stajich J.E."/>
            <person name="Barry K."/>
            <person name="Grigoriev I.V."/>
            <person name="Crous P."/>
            <person name="Smith M.E."/>
        </authorList>
    </citation>
    <scope>NUCLEOTIDE SEQUENCE</scope>
    <source>
        <strain evidence="6">NBRC 32514</strain>
    </source>
</reference>
<dbReference type="Gene3D" id="2.30.30.1020">
    <property type="entry name" value="CCR4-NOT complex subunit 2/3/5, C-terminal domain"/>
    <property type="match status" value="1"/>
</dbReference>
<evidence type="ECO:0000256" key="1">
    <source>
        <dbReference type="ARBA" id="ARBA00007682"/>
    </source>
</evidence>
<proteinExistence type="inferred from homology"/>
<name>A0A9W7XY64_9FUNG</name>
<accession>A0A9W7XY64</accession>
<keyword evidence="7" id="KW-1185">Reference proteome</keyword>
<keyword evidence="3" id="KW-0804">Transcription</keyword>
<dbReference type="PANTHER" id="PTHR23326">
    <property type="entry name" value="CCR4 NOT-RELATED"/>
    <property type="match status" value="1"/>
</dbReference>
<dbReference type="AlphaFoldDB" id="A0A9W7XY64"/>
<feature type="region of interest" description="Disordered" evidence="4">
    <location>
        <begin position="478"/>
        <end position="505"/>
    </location>
</feature>